<dbReference type="RefSeq" id="WP_188365870.1">
    <property type="nucleotide sequence ID" value="NZ_BAABJF010000031.1"/>
</dbReference>
<proteinExistence type="predicted"/>
<name>A0A917FTV3_9GAMM</name>
<dbReference type="InterPro" id="IPR035952">
    <property type="entry name" value="Rhomboid-like_sf"/>
</dbReference>
<feature type="domain" description="Peptidase S54 rhomboid" evidence="6">
    <location>
        <begin position="57"/>
        <end position="131"/>
    </location>
</feature>
<keyword evidence="4 5" id="KW-0472">Membrane</keyword>
<sequence>MKIPHLDPDFAKSRWRQWPKAFRTAAWLVAAVWLVFLISPLFNLAYYGNKPRTAEGLLGILTMPFLHAGWSHLINNTLPLFLTTVALFGNYPKVAKRVLILATVITGILVWTFARSSNHIGASGLFYALLTRGAFRK</sequence>
<dbReference type="GO" id="GO:0004252">
    <property type="term" value="F:serine-type endopeptidase activity"/>
    <property type="evidence" value="ECO:0007669"/>
    <property type="project" value="InterPro"/>
</dbReference>
<dbReference type="Pfam" id="PF01694">
    <property type="entry name" value="Rhomboid"/>
    <property type="match status" value="1"/>
</dbReference>
<evidence type="ECO:0000256" key="2">
    <source>
        <dbReference type="ARBA" id="ARBA00022692"/>
    </source>
</evidence>
<dbReference type="Gene3D" id="1.20.1540.10">
    <property type="entry name" value="Rhomboid-like"/>
    <property type="match status" value="1"/>
</dbReference>
<organism evidence="7 8">
    <name type="scientific">Marinicella pacifica</name>
    <dbReference type="NCBI Taxonomy" id="1171543"/>
    <lineage>
        <taxon>Bacteria</taxon>
        <taxon>Pseudomonadati</taxon>
        <taxon>Pseudomonadota</taxon>
        <taxon>Gammaproteobacteria</taxon>
        <taxon>Lysobacterales</taxon>
        <taxon>Marinicellaceae</taxon>
        <taxon>Marinicella</taxon>
    </lineage>
</organism>
<dbReference type="Proteomes" id="UP000605253">
    <property type="component" value="Unassembled WGS sequence"/>
</dbReference>
<gene>
    <name evidence="7" type="ORF">GCM10011365_22670</name>
</gene>
<comment type="caution">
    <text evidence="7">The sequence shown here is derived from an EMBL/GenBank/DDBJ whole genome shotgun (WGS) entry which is preliminary data.</text>
</comment>
<dbReference type="InterPro" id="IPR022764">
    <property type="entry name" value="Peptidase_S54_rhomboid_dom"/>
</dbReference>
<evidence type="ECO:0000256" key="1">
    <source>
        <dbReference type="ARBA" id="ARBA00004141"/>
    </source>
</evidence>
<keyword evidence="2 5" id="KW-0812">Transmembrane</keyword>
<keyword evidence="8" id="KW-1185">Reference proteome</keyword>
<feature type="transmembrane region" description="Helical" evidence="5">
    <location>
        <begin position="73"/>
        <end position="91"/>
    </location>
</feature>
<keyword evidence="3 5" id="KW-1133">Transmembrane helix</keyword>
<evidence type="ECO:0000256" key="5">
    <source>
        <dbReference type="SAM" id="Phobius"/>
    </source>
</evidence>
<evidence type="ECO:0000259" key="6">
    <source>
        <dbReference type="Pfam" id="PF01694"/>
    </source>
</evidence>
<comment type="subcellular location">
    <subcellularLocation>
        <location evidence="1">Membrane</location>
        <topology evidence="1">Multi-pass membrane protein</topology>
    </subcellularLocation>
</comment>
<reference evidence="7" key="2">
    <citation type="submission" date="2020-09" db="EMBL/GenBank/DDBJ databases">
        <authorList>
            <person name="Sun Q."/>
            <person name="Zhou Y."/>
        </authorList>
    </citation>
    <scope>NUCLEOTIDE SEQUENCE</scope>
    <source>
        <strain evidence="7">CGMCC 1.12181</strain>
    </source>
</reference>
<evidence type="ECO:0000313" key="7">
    <source>
        <dbReference type="EMBL" id="GGG00855.1"/>
    </source>
</evidence>
<accession>A0A917FTV3</accession>
<evidence type="ECO:0000256" key="3">
    <source>
        <dbReference type="ARBA" id="ARBA00022989"/>
    </source>
</evidence>
<evidence type="ECO:0000313" key="8">
    <source>
        <dbReference type="Proteomes" id="UP000605253"/>
    </source>
</evidence>
<dbReference type="AlphaFoldDB" id="A0A917FTV3"/>
<reference evidence="7" key="1">
    <citation type="journal article" date="2014" name="Int. J. Syst. Evol. Microbiol.">
        <title>Complete genome sequence of Corynebacterium casei LMG S-19264T (=DSM 44701T), isolated from a smear-ripened cheese.</title>
        <authorList>
            <consortium name="US DOE Joint Genome Institute (JGI-PGF)"/>
            <person name="Walter F."/>
            <person name="Albersmeier A."/>
            <person name="Kalinowski J."/>
            <person name="Ruckert C."/>
        </authorList>
    </citation>
    <scope>NUCLEOTIDE SEQUENCE</scope>
    <source>
        <strain evidence="7">CGMCC 1.12181</strain>
    </source>
</reference>
<evidence type="ECO:0000256" key="4">
    <source>
        <dbReference type="ARBA" id="ARBA00023136"/>
    </source>
</evidence>
<dbReference type="EMBL" id="BMEO01000013">
    <property type="protein sequence ID" value="GGG00855.1"/>
    <property type="molecule type" value="Genomic_DNA"/>
</dbReference>
<protein>
    <recommendedName>
        <fullName evidence="6">Peptidase S54 rhomboid domain-containing protein</fullName>
    </recommendedName>
</protein>
<feature type="transmembrane region" description="Helical" evidence="5">
    <location>
        <begin position="98"/>
        <end position="114"/>
    </location>
</feature>
<dbReference type="GO" id="GO:0016020">
    <property type="term" value="C:membrane"/>
    <property type="evidence" value="ECO:0007669"/>
    <property type="project" value="UniProtKB-SubCell"/>
</dbReference>
<feature type="transmembrane region" description="Helical" evidence="5">
    <location>
        <begin position="21"/>
        <end position="42"/>
    </location>
</feature>
<dbReference type="SUPFAM" id="SSF144091">
    <property type="entry name" value="Rhomboid-like"/>
    <property type="match status" value="1"/>
</dbReference>